<dbReference type="InterPro" id="IPR013976">
    <property type="entry name" value="HDOD"/>
</dbReference>
<evidence type="ECO:0000259" key="1">
    <source>
        <dbReference type="PROSITE" id="PS50883"/>
    </source>
</evidence>
<dbReference type="Pfam" id="PF00563">
    <property type="entry name" value="EAL"/>
    <property type="match status" value="1"/>
</dbReference>
<gene>
    <name evidence="3" type="ORF">SAMN00017405_1226</name>
</gene>
<evidence type="ECO:0000313" key="4">
    <source>
        <dbReference type="Proteomes" id="UP000192731"/>
    </source>
</evidence>
<evidence type="ECO:0000313" key="3">
    <source>
        <dbReference type="EMBL" id="SMB87053.1"/>
    </source>
</evidence>
<dbReference type="SMART" id="SM00052">
    <property type="entry name" value="EAL"/>
    <property type="match status" value="1"/>
</dbReference>
<evidence type="ECO:0000259" key="2">
    <source>
        <dbReference type="PROSITE" id="PS51833"/>
    </source>
</evidence>
<organism evidence="3 4">
    <name type="scientific">Desulfonispora thiosulfatigenes DSM 11270</name>
    <dbReference type="NCBI Taxonomy" id="656914"/>
    <lineage>
        <taxon>Bacteria</taxon>
        <taxon>Bacillati</taxon>
        <taxon>Bacillota</taxon>
        <taxon>Clostridia</taxon>
        <taxon>Eubacteriales</taxon>
        <taxon>Peptococcaceae</taxon>
        <taxon>Desulfonispora</taxon>
    </lineage>
</organism>
<dbReference type="AlphaFoldDB" id="A0A1W1V152"/>
<reference evidence="3 4" key="1">
    <citation type="submission" date="2017-04" db="EMBL/GenBank/DDBJ databases">
        <authorList>
            <person name="Afonso C.L."/>
            <person name="Miller P.J."/>
            <person name="Scott M.A."/>
            <person name="Spackman E."/>
            <person name="Goraichik I."/>
            <person name="Dimitrov K.M."/>
            <person name="Suarez D.L."/>
            <person name="Swayne D.E."/>
        </authorList>
    </citation>
    <scope>NUCLEOTIDE SEQUENCE [LARGE SCALE GENOMIC DNA]</scope>
    <source>
        <strain evidence="3 4">DSM 11270</strain>
    </source>
</reference>
<dbReference type="InterPro" id="IPR052340">
    <property type="entry name" value="RNase_Y/CdgJ"/>
</dbReference>
<dbReference type="PANTHER" id="PTHR33525">
    <property type="match status" value="1"/>
</dbReference>
<feature type="domain" description="HDOD" evidence="2">
    <location>
        <begin position="198"/>
        <end position="384"/>
    </location>
</feature>
<dbReference type="EMBL" id="FWWT01000013">
    <property type="protein sequence ID" value="SMB87053.1"/>
    <property type="molecule type" value="Genomic_DNA"/>
</dbReference>
<sequence>MNVFLARQPIFDLDEKVYAYEMLYRSGDVNRFSDTSGDTASARVMIDTFQTFGIEVLTNNKPAFINFTDKLIKDEIATLFSKEYLVVEILETVKLDEEIICKCIELKQKGYTLALDDFVCREEYRPLIKITDIIKVDFRETKRVEIEKMISKLKSFNIEFLAEKVETREEFEYAKNLGFSLFQGYFFQKPEIMTSSGLSPLKLTYLQLMNEVNKNEINFEKLSTLISRDLALTYNLLRIINSAAFAYKSVTSVKQALVILGEKEVRKWVNLMALKGLGDNKPNELVKSSLIRASFGELIAEKVNYKQKANDLFLVGLFSLIDVILQRPLGEILVEIMPPKAVQEALIDQTGELADVYKIILCYEKGSLEDIVHEMQKLKISSEDLVNLYINSLLCYDSLTREA</sequence>
<dbReference type="SUPFAM" id="SSF109604">
    <property type="entry name" value="HD-domain/PDEase-like"/>
    <property type="match status" value="1"/>
</dbReference>
<accession>A0A1W1V152</accession>
<name>A0A1W1V152_DESTI</name>
<dbReference type="PROSITE" id="PS50883">
    <property type="entry name" value="EAL"/>
    <property type="match status" value="1"/>
</dbReference>
<dbReference type="Gene3D" id="3.20.20.450">
    <property type="entry name" value="EAL domain"/>
    <property type="match status" value="1"/>
</dbReference>
<proteinExistence type="predicted"/>
<dbReference type="PIRSF" id="PIRSF003180">
    <property type="entry name" value="DiGMPpdiest_YuxH"/>
    <property type="match status" value="1"/>
</dbReference>
<keyword evidence="4" id="KW-1185">Reference proteome</keyword>
<dbReference type="RefSeq" id="WP_084052617.1">
    <property type="nucleotide sequence ID" value="NZ_FWWT01000013.1"/>
</dbReference>
<dbReference type="InterPro" id="IPR001633">
    <property type="entry name" value="EAL_dom"/>
</dbReference>
<dbReference type="SUPFAM" id="SSF141868">
    <property type="entry name" value="EAL domain-like"/>
    <property type="match status" value="1"/>
</dbReference>
<protein>
    <submittedName>
        <fullName evidence="3">EAL and modified HD-GYP domain-containing signal transduction protein</fullName>
    </submittedName>
</protein>
<dbReference type="Gene3D" id="1.10.3210.10">
    <property type="entry name" value="Hypothetical protein af1432"/>
    <property type="match status" value="1"/>
</dbReference>
<dbReference type="PANTHER" id="PTHR33525:SF4">
    <property type="entry name" value="CYCLIC DI-GMP PHOSPHODIESTERASE CDGJ"/>
    <property type="match status" value="1"/>
</dbReference>
<dbReference type="Pfam" id="PF08668">
    <property type="entry name" value="HDOD"/>
    <property type="match status" value="1"/>
</dbReference>
<dbReference type="STRING" id="656914.SAMN00017405_1226"/>
<dbReference type="Proteomes" id="UP000192731">
    <property type="component" value="Unassembled WGS sequence"/>
</dbReference>
<dbReference type="InterPro" id="IPR035919">
    <property type="entry name" value="EAL_sf"/>
</dbReference>
<dbReference type="OrthoDB" id="9804751at2"/>
<dbReference type="InterPro" id="IPR014408">
    <property type="entry name" value="dGMP_Pdiesterase_EAL/HD-GYP"/>
</dbReference>
<dbReference type="PROSITE" id="PS51833">
    <property type="entry name" value="HDOD"/>
    <property type="match status" value="1"/>
</dbReference>
<feature type="domain" description="EAL" evidence="1">
    <location>
        <begin position="1"/>
        <end position="204"/>
    </location>
</feature>